<dbReference type="SUPFAM" id="SSF81799">
    <property type="entry name" value="Putative methyltransferase TM0872, insert domain"/>
    <property type="match status" value="1"/>
</dbReference>
<proteinExistence type="inferred from homology"/>
<comment type="similarity">
    <text evidence="1 6">Belongs to the methyltransferase superfamily. RsmH family.</text>
</comment>
<dbReference type="PIRSF" id="PIRSF004486">
    <property type="entry name" value="MraW"/>
    <property type="match status" value="1"/>
</dbReference>
<name>A0A6N2QXT2_9FIRM</name>
<dbReference type="Gene3D" id="3.40.50.150">
    <property type="entry name" value="Vaccinia Virus protein VP39"/>
    <property type="match status" value="1"/>
</dbReference>
<evidence type="ECO:0000256" key="4">
    <source>
        <dbReference type="ARBA" id="ARBA00022679"/>
    </source>
</evidence>
<dbReference type="PANTHER" id="PTHR11265">
    <property type="entry name" value="S-ADENOSYL-METHYLTRANSFERASE MRAW"/>
    <property type="match status" value="1"/>
</dbReference>
<reference evidence="7" key="1">
    <citation type="submission" date="2019-11" db="EMBL/GenBank/DDBJ databases">
        <authorList>
            <person name="Feng L."/>
        </authorList>
    </citation>
    <scope>NUCLEOTIDE SEQUENCE</scope>
    <source>
        <strain evidence="7">AvaginalisLFYP127</strain>
    </source>
</reference>
<comment type="function">
    <text evidence="6">Specifically methylates the N4 position of cytidine in position 1402 (C1402) of 16S rRNA.</text>
</comment>
<feature type="binding site" evidence="6">
    <location>
        <begin position="33"/>
        <end position="35"/>
    </location>
    <ligand>
        <name>S-adenosyl-L-methionine</name>
        <dbReference type="ChEBI" id="CHEBI:59789"/>
    </ligand>
</feature>
<dbReference type="Gene3D" id="1.10.150.170">
    <property type="entry name" value="Putative methyltransferase TM0872, insert domain"/>
    <property type="match status" value="1"/>
</dbReference>
<dbReference type="GO" id="GO:0071424">
    <property type="term" value="F:rRNA (cytosine-N4-)-methyltransferase activity"/>
    <property type="evidence" value="ECO:0007669"/>
    <property type="project" value="UniProtKB-UniRule"/>
</dbReference>
<dbReference type="AlphaFoldDB" id="A0A6N2QXT2"/>
<evidence type="ECO:0000256" key="2">
    <source>
        <dbReference type="ARBA" id="ARBA00022552"/>
    </source>
</evidence>
<gene>
    <name evidence="6 7" type="primary">rsmH</name>
    <name evidence="7" type="ORF">AVLFYP127_00085</name>
</gene>
<feature type="binding site" evidence="6">
    <location>
        <position position="79"/>
    </location>
    <ligand>
        <name>S-adenosyl-L-methionine</name>
        <dbReference type="ChEBI" id="CHEBI:59789"/>
    </ligand>
</feature>
<dbReference type="EMBL" id="CACRSW010000001">
    <property type="protein sequence ID" value="VYS73402.1"/>
    <property type="molecule type" value="Genomic_DNA"/>
</dbReference>
<keyword evidence="4 6" id="KW-0808">Transferase</keyword>
<evidence type="ECO:0000256" key="1">
    <source>
        <dbReference type="ARBA" id="ARBA00010396"/>
    </source>
</evidence>
<feature type="binding site" evidence="6">
    <location>
        <position position="107"/>
    </location>
    <ligand>
        <name>S-adenosyl-L-methionine</name>
        <dbReference type="ChEBI" id="CHEBI:59789"/>
    </ligand>
</feature>
<dbReference type="HAMAP" id="MF_01007">
    <property type="entry name" value="16SrRNA_methyltr_H"/>
    <property type="match status" value="1"/>
</dbReference>
<dbReference type="RefSeq" id="WP_156328340.1">
    <property type="nucleotide sequence ID" value="NZ_CACRSW010000001.1"/>
</dbReference>
<dbReference type="Pfam" id="PF01795">
    <property type="entry name" value="Methyltransf_5"/>
    <property type="match status" value="1"/>
</dbReference>
<sequence length="306" mass="35267">MEFSHKSVLLNETIENLNIKEDGIYADLTLGKGGHSKEILKKLSPNGLLIGLDQDKDAIKAARENLKDFSNVLYFNENFENIENVLDEAGFNRIDGALMDIGVSSYQIDNGDRGFSYMKDGPLDMRMNKDNELTAKQIVNDYSLDELWKIFSEYGEERYSKTIAKAIVDYRKMHEINTTLQLRNIVMKSVNTSEAHPEKRVFQALRIEVNRELEVLENTLEKIVDRLNKNGRLCVITFHSLEDRIVKNKFKEMNKKCICPPDFPVCVCNHEKKVKLISKKPILPSKDELKNNNRSHSAKLRVCERI</sequence>
<dbReference type="GO" id="GO:0005737">
    <property type="term" value="C:cytoplasm"/>
    <property type="evidence" value="ECO:0007669"/>
    <property type="project" value="UniProtKB-SubCell"/>
</dbReference>
<keyword evidence="3 6" id="KW-0489">Methyltransferase</keyword>
<organism evidence="7">
    <name type="scientific">Anaerococcus vaginalis</name>
    <dbReference type="NCBI Taxonomy" id="33037"/>
    <lineage>
        <taxon>Bacteria</taxon>
        <taxon>Bacillati</taxon>
        <taxon>Bacillota</taxon>
        <taxon>Tissierellia</taxon>
        <taxon>Tissierellales</taxon>
        <taxon>Peptoniphilaceae</taxon>
        <taxon>Anaerococcus</taxon>
    </lineage>
</organism>
<dbReference type="InterPro" id="IPR029063">
    <property type="entry name" value="SAM-dependent_MTases_sf"/>
</dbReference>
<accession>A0A6N2QXT2</accession>
<dbReference type="PANTHER" id="PTHR11265:SF0">
    <property type="entry name" value="12S RRNA N4-METHYLCYTIDINE METHYLTRANSFERASE"/>
    <property type="match status" value="1"/>
</dbReference>
<keyword evidence="6" id="KW-0963">Cytoplasm</keyword>
<evidence type="ECO:0000256" key="6">
    <source>
        <dbReference type="HAMAP-Rule" id="MF_01007"/>
    </source>
</evidence>
<evidence type="ECO:0000313" key="7">
    <source>
        <dbReference type="EMBL" id="VYS73402.1"/>
    </source>
</evidence>
<comment type="subcellular location">
    <subcellularLocation>
        <location evidence="6">Cytoplasm</location>
    </subcellularLocation>
</comment>
<dbReference type="NCBIfam" id="TIGR00006">
    <property type="entry name" value="16S rRNA (cytosine(1402)-N(4))-methyltransferase RsmH"/>
    <property type="match status" value="1"/>
</dbReference>
<feature type="binding site" evidence="6">
    <location>
        <position position="53"/>
    </location>
    <ligand>
        <name>S-adenosyl-L-methionine</name>
        <dbReference type="ChEBI" id="CHEBI:59789"/>
    </ligand>
</feature>
<protein>
    <recommendedName>
        <fullName evidence="6">Ribosomal RNA small subunit methyltransferase H</fullName>
        <ecNumber evidence="6">2.1.1.199</ecNumber>
    </recommendedName>
    <alternativeName>
        <fullName evidence="6">16S rRNA m(4)C1402 methyltransferase</fullName>
    </alternativeName>
    <alternativeName>
        <fullName evidence="6">rRNA (cytosine-N(4)-)-methyltransferase RsmH</fullName>
    </alternativeName>
</protein>
<evidence type="ECO:0000256" key="3">
    <source>
        <dbReference type="ARBA" id="ARBA00022603"/>
    </source>
</evidence>
<comment type="catalytic activity">
    <reaction evidence="6">
        <text>cytidine(1402) in 16S rRNA + S-adenosyl-L-methionine = N(4)-methylcytidine(1402) in 16S rRNA + S-adenosyl-L-homocysteine + H(+)</text>
        <dbReference type="Rhea" id="RHEA:42928"/>
        <dbReference type="Rhea" id="RHEA-COMP:10286"/>
        <dbReference type="Rhea" id="RHEA-COMP:10287"/>
        <dbReference type="ChEBI" id="CHEBI:15378"/>
        <dbReference type="ChEBI" id="CHEBI:57856"/>
        <dbReference type="ChEBI" id="CHEBI:59789"/>
        <dbReference type="ChEBI" id="CHEBI:74506"/>
        <dbReference type="ChEBI" id="CHEBI:82748"/>
        <dbReference type="EC" id="2.1.1.199"/>
    </reaction>
</comment>
<keyword evidence="2 6" id="KW-0698">rRNA processing</keyword>
<dbReference type="EC" id="2.1.1.199" evidence="6"/>
<keyword evidence="5 6" id="KW-0949">S-adenosyl-L-methionine</keyword>
<feature type="binding site" evidence="6">
    <location>
        <position position="100"/>
    </location>
    <ligand>
        <name>S-adenosyl-L-methionine</name>
        <dbReference type="ChEBI" id="CHEBI:59789"/>
    </ligand>
</feature>
<dbReference type="InterPro" id="IPR023397">
    <property type="entry name" value="SAM-dep_MeTrfase_MraW_recog"/>
</dbReference>
<dbReference type="InterPro" id="IPR002903">
    <property type="entry name" value="RsmH"/>
</dbReference>
<dbReference type="SUPFAM" id="SSF53335">
    <property type="entry name" value="S-adenosyl-L-methionine-dependent methyltransferases"/>
    <property type="match status" value="1"/>
</dbReference>
<dbReference type="GO" id="GO:0070475">
    <property type="term" value="P:rRNA base methylation"/>
    <property type="evidence" value="ECO:0007669"/>
    <property type="project" value="UniProtKB-UniRule"/>
</dbReference>
<evidence type="ECO:0000256" key="5">
    <source>
        <dbReference type="ARBA" id="ARBA00022691"/>
    </source>
</evidence>